<evidence type="ECO:0000313" key="3">
    <source>
        <dbReference type="Proteomes" id="UP000184267"/>
    </source>
</evidence>
<comment type="caution">
    <text evidence="2">The sequence shown here is derived from an EMBL/GenBank/DDBJ whole genome shotgun (WGS) entry which is preliminary data.</text>
</comment>
<dbReference type="SUPFAM" id="SSF50370">
    <property type="entry name" value="Ricin B-like lectins"/>
    <property type="match status" value="1"/>
</dbReference>
<dbReference type="Gene3D" id="2.80.10.50">
    <property type="match status" value="1"/>
</dbReference>
<dbReference type="Proteomes" id="UP000184267">
    <property type="component" value="Unassembled WGS sequence"/>
</dbReference>
<dbReference type="OMA" id="PTQLWVI"/>
<evidence type="ECO:0000313" key="2">
    <source>
        <dbReference type="EMBL" id="OJT12499.1"/>
    </source>
</evidence>
<keyword evidence="1" id="KW-0732">Signal</keyword>
<dbReference type="AlphaFoldDB" id="A0A1M2VY11"/>
<keyword evidence="3" id="KW-1185">Reference proteome</keyword>
<accession>A0A1M2VY11</accession>
<sequence length="162" mass="16195">MLALAVIVSTALALASSAPVDVITPGVPTHFFSTQNPALVFAPASASATADLQAANPGDGSASDITALVPVQGSGVPTQIALGNFCITANGVVPGTATQTLHMAVCDDGDPTQLWVIDTTVSNADGNCITLGRAALGVPVTLGVCSDELKDRQSWNTLPAAL</sequence>
<feature type="signal peptide" evidence="1">
    <location>
        <begin position="1"/>
        <end position="17"/>
    </location>
</feature>
<dbReference type="OrthoDB" id="2750360at2759"/>
<dbReference type="PROSITE" id="PS50231">
    <property type="entry name" value="RICIN_B_LECTIN"/>
    <property type="match status" value="1"/>
</dbReference>
<evidence type="ECO:0000256" key="1">
    <source>
        <dbReference type="SAM" id="SignalP"/>
    </source>
</evidence>
<gene>
    <name evidence="2" type="ORF">TRAPUB_10976</name>
</gene>
<name>A0A1M2VY11_TRAPU</name>
<dbReference type="EMBL" id="MNAD01000481">
    <property type="protein sequence ID" value="OJT12499.1"/>
    <property type="molecule type" value="Genomic_DNA"/>
</dbReference>
<reference evidence="2 3" key="1">
    <citation type="submission" date="2016-10" db="EMBL/GenBank/DDBJ databases">
        <title>Genome sequence of the basidiomycete white-rot fungus Trametes pubescens.</title>
        <authorList>
            <person name="Makela M.R."/>
            <person name="Granchi Z."/>
            <person name="Peng M."/>
            <person name="De Vries R.P."/>
            <person name="Grigoriev I."/>
            <person name="Riley R."/>
            <person name="Hilden K."/>
        </authorList>
    </citation>
    <scope>NUCLEOTIDE SEQUENCE [LARGE SCALE GENOMIC DNA]</scope>
    <source>
        <strain evidence="2 3">FBCC735</strain>
    </source>
</reference>
<dbReference type="InterPro" id="IPR035992">
    <property type="entry name" value="Ricin_B-like_lectins"/>
</dbReference>
<organism evidence="2 3">
    <name type="scientific">Trametes pubescens</name>
    <name type="common">White-rot fungus</name>
    <dbReference type="NCBI Taxonomy" id="154538"/>
    <lineage>
        <taxon>Eukaryota</taxon>
        <taxon>Fungi</taxon>
        <taxon>Dikarya</taxon>
        <taxon>Basidiomycota</taxon>
        <taxon>Agaricomycotina</taxon>
        <taxon>Agaricomycetes</taxon>
        <taxon>Polyporales</taxon>
        <taxon>Polyporaceae</taxon>
        <taxon>Trametes</taxon>
    </lineage>
</organism>
<feature type="chain" id="PRO_5012454126" evidence="1">
    <location>
        <begin position="18"/>
        <end position="162"/>
    </location>
</feature>
<proteinExistence type="predicted"/>
<protein>
    <submittedName>
        <fullName evidence="2">Uncharacterized protein</fullName>
    </submittedName>
</protein>